<comment type="caution">
    <text evidence="1">The sequence shown here is derived from an EMBL/GenBank/DDBJ whole genome shotgun (WGS) entry which is preliminary data.</text>
</comment>
<sequence length="296" mass="32460">MAAGMVAASSDLQGVENPCWVLSSVQDGFRPSQVDGSSRSSEGVPIGSPLSTTEVVFTGPPIGSSLSPIGVDFPSVSDGVELLVDKVTKQRNMAGFSDSHLQQHRGDEDRRSVMMDELALVVRPETGSAEVPVENGVNPEIGSDGVIPMPEEVSAWVLSRINELFGLVNTLLENSRNTAQKDLSIQRYVVIPLSPNNGLIGWVPNCDTLHHLIRSIEMLERSAKDANLNQGSRLLVQDRFFVCSSMIVLWQILLKSANFEELKNLNSICFYAPAYVKRRGWMNVNQMPKWLVVRGP</sequence>
<proteinExistence type="predicted"/>
<dbReference type="Proteomes" id="UP001060215">
    <property type="component" value="Chromosome 4"/>
</dbReference>
<accession>A0ACC0HP83</accession>
<evidence type="ECO:0000313" key="1">
    <source>
        <dbReference type="EMBL" id="KAI8014265.1"/>
    </source>
</evidence>
<keyword evidence="1" id="KW-0808">Transferase</keyword>
<keyword evidence="1" id="KW-0418">Kinase</keyword>
<gene>
    <name evidence="1" type="ORF">LOK49_LG05G01102</name>
</gene>
<evidence type="ECO:0000313" key="2">
    <source>
        <dbReference type="Proteomes" id="UP001060215"/>
    </source>
</evidence>
<dbReference type="EMBL" id="CM045761">
    <property type="protein sequence ID" value="KAI8014265.1"/>
    <property type="molecule type" value="Genomic_DNA"/>
</dbReference>
<name>A0ACC0HP83_9ERIC</name>
<reference evidence="1 2" key="1">
    <citation type="journal article" date="2022" name="Plant J.">
        <title>Chromosome-level genome of Camellia lanceoleosa provides a valuable resource for understanding genome evolution and self-incompatibility.</title>
        <authorList>
            <person name="Gong W."/>
            <person name="Xiao S."/>
            <person name="Wang L."/>
            <person name="Liao Z."/>
            <person name="Chang Y."/>
            <person name="Mo W."/>
            <person name="Hu G."/>
            <person name="Li W."/>
            <person name="Zhao G."/>
            <person name="Zhu H."/>
            <person name="Hu X."/>
            <person name="Ji K."/>
            <person name="Xiang X."/>
            <person name="Song Q."/>
            <person name="Yuan D."/>
            <person name="Jin S."/>
            <person name="Zhang L."/>
        </authorList>
    </citation>
    <scope>NUCLEOTIDE SEQUENCE [LARGE SCALE GENOMIC DNA]</scope>
    <source>
        <strain evidence="1">SQ_2022a</strain>
    </source>
</reference>
<keyword evidence="2" id="KW-1185">Reference proteome</keyword>
<protein>
    <submittedName>
        <fullName evidence="1">Serine/threonine-protein kinase TOR</fullName>
    </submittedName>
</protein>
<organism evidence="1 2">
    <name type="scientific">Camellia lanceoleosa</name>
    <dbReference type="NCBI Taxonomy" id="1840588"/>
    <lineage>
        <taxon>Eukaryota</taxon>
        <taxon>Viridiplantae</taxon>
        <taxon>Streptophyta</taxon>
        <taxon>Embryophyta</taxon>
        <taxon>Tracheophyta</taxon>
        <taxon>Spermatophyta</taxon>
        <taxon>Magnoliopsida</taxon>
        <taxon>eudicotyledons</taxon>
        <taxon>Gunneridae</taxon>
        <taxon>Pentapetalae</taxon>
        <taxon>asterids</taxon>
        <taxon>Ericales</taxon>
        <taxon>Theaceae</taxon>
        <taxon>Camellia</taxon>
    </lineage>
</organism>